<organism evidence="2 3">
    <name type="scientific">Flavilitoribacter nigricans (strain ATCC 23147 / DSM 23189 / NBRC 102662 / NCIMB 1420 / SS-2)</name>
    <name type="common">Lewinella nigricans</name>
    <dbReference type="NCBI Taxonomy" id="1122177"/>
    <lineage>
        <taxon>Bacteria</taxon>
        <taxon>Pseudomonadati</taxon>
        <taxon>Bacteroidota</taxon>
        <taxon>Saprospiria</taxon>
        <taxon>Saprospirales</taxon>
        <taxon>Lewinellaceae</taxon>
        <taxon>Flavilitoribacter</taxon>
    </lineage>
</organism>
<dbReference type="CDD" id="cd04301">
    <property type="entry name" value="NAT_SF"/>
    <property type="match status" value="1"/>
</dbReference>
<dbReference type="AlphaFoldDB" id="A0A2D0NAB5"/>
<dbReference type="InterPro" id="IPR016181">
    <property type="entry name" value="Acyl_CoA_acyltransferase"/>
</dbReference>
<name>A0A2D0NAB5_FLAN2</name>
<dbReference type="RefSeq" id="WP_099151782.1">
    <property type="nucleotide sequence ID" value="NZ_PDUD01000024.1"/>
</dbReference>
<proteinExistence type="predicted"/>
<evidence type="ECO:0000313" key="2">
    <source>
        <dbReference type="EMBL" id="PHN04723.1"/>
    </source>
</evidence>
<evidence type="ECO:0000313" key="3">
    <source>
        <dbReference type="Proteomes" id="UP000223913"/>
    </source>
</evidence>
<sequence>MSIQIKAFTGLAGNTYIPALARLRIEIFREFPYLYDGDMAYEEAYLKTFFAAPDSLIVVAFDQDQIVGASTGMPLEHETENIKSPWRAAGHDPARIFYYGESVLRHSYRGQGIGVRFFEEREKWARQLGRFERLTFCAVIRPDDHPLRPKSYTPLHDFWHRRGFGKVEGMSCTMDWKDLDAPEETSKSLQFWQKSL</sequence>
<dbReference type="Proteomes" id="UP000223913">
    <property type="component" value="Unassembled WGS sequence"/>
</dbReference>
<accession>A0A2D0NAB5</accession>
<dbReference type="GO" id="GO:0016747">
    <property type="term" value="F:acyltransferase activity, transferring groups other than amino-acyl groups"/>
    <property type="evidence" value="ECO:0007669"/>
    <property type="project" value="InterPro"/>
</dbReference>
<dbReference type="PROSITE" id="PS51186">
    <property type="entry name" value="GNAT"/>
    <property type="match status" value="1"/>
</dbReference>
<reference evidence="2 3" key="1">
    <citation type="submission" date="2017-10" db="EMBL/GenBank/DDBJ databases">
        <title>The draft genome sequence of Lewinella nigricans NBRC 102662.</title>
        <authorList>
            <person name="Wang K."/>
        </authorList>
    </citation>
    <scope>NUCLEOTIDE SEQUENCE [LARGE SCALE GENOMIC DNA]</scope>
    <source>
        <strain evidence="2 3">NBRC 102662</strain>
    </source>
</reference>
<gene>
    <name evidence="2" type="ORF">CRP01_19605</name>
</gene>
<dbReference type="OrthoDB" id="187903at2"/>
<keyword evidence="2" id="KW-0808">Transferase</keyword>
<protein>
    <submittedName>
        <fullName evidence="2">GNAT family N-acetyltransferase</fullName>
    </submittedName>
</protein>
<feature type="domain" description="N-acetyltransferase" evidence="1">
    <location>
        <begin position="3"/>
        <end position="182"/>
    </location>
</feature>
<comment type="caution">
    <text evidence="2">The sequence shown here is derived from an EMBL/GenBank/DDBJ whole genome shotgun (WGS) entry which is preliminary data.</text>
</comment>
<dbReference type="SUPFAM" id="SSF55729">
    <property type="entry name" value="Acyl-CoA N-acyltransferases (Nat)"/>
    <property type="match status" value="1"/>
</dbReference>
<dbReference type="Pfam" id="PF00583">
    <property type="entry name" value="Acetyltransf_1"/>
    <property type="match status" value="1"/>
</dbReference>
<dbReference type="EMBL" id="PDUD01000024">
    <property type="protein sequence ID" value="PHN04723.1"/>
    <property type="molecule type" value="Genomic_DNA"/>
</dbReference>
<dbReference type="Gene3D" id="3.40.630.30">
    <property type="match status" value="1"/>
</dbReference>
<evidence type="ECO:0000259" key="1">
    <source>
        <dbReference type="PROSITE" id="PS51186"/>
    </source>
</evidence>
<dbReference type="InterPro" id="IPR000182">
    <property type="entry name" value="GNAT_dom"/>
</dbReference>
<keyword evidence="3" id="KW-1185">Reference proteome</keyword>